<organism evidence="9 11">
    <name type="scientific">Bacillus canaveralius</name>
    <dbReference type="NCBI Taxonomy" id="1403243"/>
    <lineage>
        <taxon>Bacteria</taxon>
        <taxon>Bacillati</taxon>
        <taxon>Bacillota</taxon>
        <taxon>Bacilli</taxon>
        <taxon>Bacillales</taxon>
        <taxon>Bacillaceae</taxon>
        <taxon>Bacillus</taxon>
    </lineage>
</organism>
<evidence type="ECO:0000256" key="6">
    <source>
        <dbReference type="ARBA" id="ARBA00022989"/>
    </source>
</evidence>
<evidence type="ECO:0000256" key="3">
    <source>
        <dbReference type="ARBA" id="ARBA00022448"/>
    </source>
</evidence>
<reference evidence="9 11" key="1">
    <citation type="submission" date="2017-11" db="EMBL/GenBank/DDBJ databases">
        <title>Comparitive Functional Genomics of Dry Heat Resistant strains isolated from the Viking Spacecraft.</title>
        <authorList>
            <person name="Seuylemezian A."/>
            <person name="Cooper K."/>
            <person name="Vaishampayan P."/>
        </authorList>
    </citation>
    <scope>NUCLEOTIDE SEQUENCE [LARGE SCALE GENOMIC DNA]</scope>
    <source>
        <strain evidence="9 11">M4.6</strain>
    </source>
</reference>
<comment type="subcellular location">
    <subcellularLocation>
        <location evidence="1">Membrane</location>
        <topology evidence="1">Multi-pass membrane protein</topology>
    </subcellularLocation>
</comment>
<keyword evidence="4" id="KW-0309">Germination</keyword>
<feature type="transmembrane region" description="Helical" evidence="8">
    <location>
        <begin position="299"/>
        <end position="316"/>
    </location>
</feature>
<dbReference type="NCBIfam" id="TIGR00912">
    <property type="entry name" value="2A0309"/>
    <property type="match status" value="1"/>
</dbReference>
<evidence type="ECO:0000256" key="1">
    <source>
        <dbReference type="ARBA" id="ARBA00004141"/>
    </source>
</evidence>
<dbReference type="EMBL" id="PGVD01000020">
    <property type="protein sequence ID" value="PLR98677.1"/>
    <property type="molecule type" value="Genomic_DNA"/>
</dbReference>
<dbReference type="Proteomes" id="UP000235114">
    <property type="component" value="Unassembled WGS sequence"/>
</dbReference>
<evidence type="ECO:0000313" key="9">
    <source>
        <dbReference type="EMBL" id="PLR80180.1"/>
    </source>
</evidence>
<dbReference type="EMBL" id="PGVA01000057">
    <property type="protein sequence ID" value="PLR80180.1"/>
    <property type="molecule type" value="Genomic_DNA"/>
</dbReference>
<evidence type="ECO:0000256" key="8">
    <source>
        <dbReference type="SAM" id="Phobius"/>
    </source>
</evidence>
<dbReference type="OrthoDB" id="2829675at2"/>
<accession>A0A2N5GHH5</accession>
<proteinExistence type="inferred from homology"/>
<feature type="transmembrane region" description="Helical" evidence="8">
    <location>
        <begin position="328"/>
        <end position="347"/>
    </location>
</feature>
<feature type="transmembrane region" description="Helical" evidence="8">
    <location>
        <begin position="107"/>
        <end position="129"/>
    </location>
</feature>
<keyword evidence="5 8" id="KW-0812">Transmembrane</keyword>
<dbReference type="GO" id="GO:0009847">
    <property type="term" value="P:spore germination"/>
    <property type="evidence" value="ECO:0007669"/>
    <property type="project" value="InterPro"/>
</dbReference>
<feature type="transmembrane region" description="Helical" evidence="8">
    <location>
        <begin position="141"/>
        <end position="159"/>
    </location>
</feature>
<dbReference type="Pfam" id="PF03845">
    <property type="entry name" value="Spore_permease"/>
    <property type="match status" value="1"/>
</dbReference>
<evidence type="ECO:0000256" key="2">
    <source>
        <dbReference type="ARBA" id="ARBA00007998"/>
    </source>
</evidence>
<comment type="similarity">
    <text evidence="2">Belongs to the amino acid-polyamine-organocation (APC) superfamily. Spore germination protein (SGP) (TC 2.A.3.9) family.</text>
</comment>
<evidence type="ECO:0000313" key="11">
    <source>
        <dbReference type="Proteomes" id="UP000234951"/>
    </source>
</evidence>
<feature type="transmembrane region" description="Helical" evidence="8">
    <location>
        <begin position="212"/>
        <end position="232"/>
    </location>
</feature>
<evidence type="ECO:0000256" key="7">
    <source>
        <dbReference type="ARBA" id="ARBA00023136"/>
    </source>
</evidence>
<dbReference type="PANTHER" id="PTHR34975:SF2">
    <property type="entry name" value="SPORE GERMINATION PROTEIN A2"/>
    <property type="match status" value="1"/>
</dbReference>
<dbReference type="PANTHER" id="PTHR34975">
    <property type="entry name" value="SPORE GERMINATION PROTEIN A2"/>
    <property type="match status" value="1"/>
</dbReference>
<reference evidence="10 12" key="2">
    <citation type="submission" date="2017-12" db="EMBL/GenBank/DDBJ databases">
        <title>Comparative Functional Genomics of Dry Heat Resistant strains isolated from the Viking Spacecraft.</title>
        <authorList>
            <person name="Seuylemezian A."/>
            <person name="Cooper K."/>
            <person name="Vaishampayan P."/>
        </authorList>
    </citation>
    <scope>NUCLEOTIDE SEQUENCE [LARGE SCALE GENOMIC DNA]</scope>
    <source>
        <strain evidence="10 12">ATCC 29669</strain>
    </source>
</reference>
<evidence type="ECO:0000256" key="5">
    <source>
        <dbReference type="ARBA" id="ARBA00022692"/>
    </source>
</evidence>
<name>A0A2N5GHH5_9BACI</name>
<evidence type="ECO:0000256" key="4">
    <source>
        <dbReference type="ARBA" id="ARBA00022544"/>
    </source>
</evidence>
<gene>
    <name evidence="9" type="ORF">CU635_19445</name>
    <name evidence="10" type="ORF">CVD25_07090</name>
</gene>
<dbReference type="AlphaFoldDB" id="A0A2N5GHH5"/>
<evidence type="ECO:0000313" key="10">
    <source>
        <dbReference type="EMBL" id="PLR98677.1"/>
    </source>
</evidence>
<keyword evidence="7 8" id="KW-0472">Membrane</keyword>
<comment type="caution">
    <text evidence="9">The sequence shown here is derived from an EMBL/GenBank/DDBJ whole genome shotgun (WGS) entry which is preliminary data.</text>
</comment>
<keyword evidence="12" id="KW-1185">Reference proteome</keyword>
<feature type="transmembrane region" description="Helical" evidence="8">
    <location>
        <begin position="179"/>
        <end position="200"/>
    </location>
</feature>
<dbReference type="Proteomes" id="UP000234951">
    <property type="component" value="Unassembled WGS sequence"/>
</dbReference>
<feature type="transmembrane region" description="Helical" evidence="8">
    <location>
        <begin position="39"/>
        <end position="56"/>
    </location>
</feature>
<dbReference type="InterPro" id="IPR004761">
    <property type="entry name" value="Spore_GerAB"/>
</dbReference>
<sequence>MNKISHHQVILMGATFILSATLVTVPAQAAVYARQHTYLALIVASLIILPPVFLMSKVAARFPGQNIFQALAERFSLLGKIIIGFYVLFFFLILVRDIRMLMDFVDIVLLPDTPIFISAILLILAVWYIGRGGVEAMGRFTEVYFPVMTMSVLFIPLLLAREFDPILIMPYKEINLPGVLKGSWFFVAYLGEVIAVFFLFSHITFRVRYGIFSLLIGTGMLFILVLSSQLILGTNMLPRLFYPSYELVRHLKVTDFLDRFDLPLVGIWMPTIIAKIAYSLYIVCYGIQTIIPDTSSKMLTTPFAALAYVCSFLFFRDTVQLMNLNKTWPVFALIFELALPILLFFILKPEKEQGLNA</sequence>
<dbReference type="RefSeq" id="WP_101579027.1">
    <property type="nucleotide sequence ID" value="NZ_PGVA01000057.1"/>
</dbReference>
<evidence type="ECO:0000313" key="12">
    <source>
        <dbReference type="Proteomes" id="UP000235114"/>
    </source>
</evidence>
<protein>
    <submittedName>
        <fullName evidence="9">Spore gernimation protein</fullName>
    </submittedName>
</protein>
<keyword evidence="6 8" id="KW-1133">Transmembrane helix</keyword>
<dbReference type="GO" id="GO:0016020">
    <property type="term" value="C:membrane"/>
    <property type="evidence" value="ECO:0007669"/>
    <property type="project" value="UniProtKB-SubCell"/>
</dbReference>
<feature type="transmembrane region" description="Helical" evidence="8">
    <location>
        <begin position="77"/>
        <end position="95"/>
    </location>
</feature>
<feature type="transmembrane region" description="Helical" evidence="8">
    <location>
        <begin position="267"/>
        <end position="287"/>
    </location>
</feature>
<keyword evidence="3" id="KW-0813">Transport</keyword>